<reference evidence="1 2" key="1">
    <citation type="submission" date="2019-04" db="EMBL/GenBank/DDBJ databases">
        <title>Isolation and culture of sulfate reducing bacteria from the cold seep of the South China Sea.</title>
        <authorList>
            <person name="Sun C."/>
            <person name="Liu R."/>
        </authorList>
    </citation>
    <scope>NUCLEOTIDE SEQUENCE [LARGE SCALE GENOMIC DNA]</scope>
    <source>
        <strain evidence="1 2">CS1</strain>
    </source>
</reference>
<gene>
    <name evidence="1" type="ORF">E8L03_10885</name>
</gene>
<name>A0ABX6NGZ1_9BACT</name>
<accession>A0ABX6NGZ1</accession>
<proteinExistence type="predicted"/>
<dbReference type="RefSeq" id="WP_171267363.1">
    <property type="nucleotide sequence ID" value="NZ_CP039543.1"/>
</dbReference>
<evidence type="ECO:0000313" key="2">
    <source>
        <dbReference type="Proteomes" id="UP000503251"/>
    </source>
</evidence>
<sequence>MSLVDDLHKHGVAVHLKGGRLRLTGLDRVKKSEAEAVLVLAKANKHALVEELQENALMREYPHLAPCPDYGGAWLYRSWCTERCGKVDTCRAWPARLQTGT</sequence>
<dbReference type="EMBL" id="CP039543">
    <property type="protein sequence ID" value="QJT09414.1"/>
    <property type="molecule type" value="Genomic_DNA"/>
</dbReference>
<evidence type="ECO:0008006" key="3">
    <source>
        <dbReference type="Google" id="ProtNLM"/>
    </source>
</evidence>
<dbReference type="Proteomes" id="UP000503251">
    <property type="component" value="Chromosome"/>
</dbReference>
<organism evidence="1 2">
    <name type="scientific">Oceanidesulfovibrio marinus</name>
    <dbReference type="NCBI Taxonomy" id="370038"/>
    <lineage>
        <taxon>Bacteria</taxon>
        <taxon>Pseudomonadati</taxon>
        <taxon>Thermodesulfobacteriota</taxon>
        <taxon>Desulfovibrionia</taxon>
        <taxon>Desulfovibrionales</taxon>
        <taxon>Desulfovibrionaceae</taxon>
        <taxon>Oceanidesulfovibrio</taxon>
    </lineage>
</organism>
<protein>
    <recommendedName>
        <fullName evidence="3">TubC N-terminal docking domain-containing protein</fullName>
    </recommendedName>
</protein>
<keyword evidence="2" id="KW-1185">Reference proteome</keyword>
<evidence type="ECO:0000313" key="1">
    <source>
        <dbReference type="EMBL" id="QJT09414.1"/>
    </source>
</evidence>